<comment type="caution">
    <text evidence="2">The sequence shown here is derived from an EMBL/GenBank/DDBJ whole genome shotgun (WGS) entry which is preliminary data.</text>
</comment>
<dbReference type="PANTHER" id="PTHR43757:SF11">
    <property type="entry name" value="SARCOSINE DEHYDROGENASE"/>
    <property type="match status" value="1"/>
</dbReference>
<dbReference type="PANTHER" id="PTHR43757">
    <property type="entry name" value="AMINOMETHYLTRANSFERASE"/>
    <property type="match status" value="1"/>
</dbReference>
<dbReference type="Gene3D" id="4.10.1250.10">
    <property type="entry name" value="Aminomethyltransferase fragment"/>
    <property type="match status" value="1"/>
</dbReference>
<accession>A0A4Y2QJZ2</accession>
<dbReference type="FunFam" id="2.40.30.110:FF:000006">
    <property type="entry name" value="Sarcosine dehydrogenase, mitochondrial"/>
    <property type="match status" value="1"/>
</dbReference>
<proteinExistence type="predicted"/>
<keyword evidence="3" id="KW-1185">Reference proteome</keyword>
<dbReference type="InterPro" id="IPR013977">
    <property type="entry name" value="GcvT_C"/>
</dbReference>
<name>A0A4Y2QJZ2_ARAVE</name>
<dbReference type="InterPro" id="IPR028896">
    <property type="entry name" value="GcvT/YgfZ/DmdA"/>
</dbReference>
<dbReference type="Proteomes" id="UP000499080">
    <property type="component" value="Unassembled WGS sequence"/>
</dbReference>
<evidence type="ECO:0000313" key="3">
    <source>
        <dbReference type="Proteomes" id="UP000499080"/>
    </source>
</evidence>
<protein>
    <submittedName>
        <fullName evidence="2">Sarcosine dehydrogenase, mitochondrial</fullName>
    </submittedName>
</protein>
<sequence>MANVDKRKAFSIGAEKHGVNAFSQNEIEHFECCDDDVITSGEVGYRHWHADLRLDDTPLEAGLGFTCKLKSETPFLGRSALEKQKKEGLRKRLACFTINDHVPLWGLEVIWRDDRIVGFLRRAEYGFAIGKSIGYGYVIHPDGEVVTPDFLKSGTYYLEGMGTKYPAKYHPKSPFDPNNLRVKGIYNEPLPIDQ</sequence>
<dbReference type="Pfam" id="PF08669">
    <property type="entry name" value="GCV_T_C"/>
    <property type="match status" value="1"/>
</dbReference>
<dbReference type="Gene3D" id="2.40.30.110">
    <property type="entry name" value="Aminomethyltransferase beta-barrel domains"/>
    <property type="match status" value="1"/>
</dbReference>
<feature type="domain" description="Aminomethyltransferase C-terminal" evidence="1">
    <location>
        <begin position="91"/>
        <end position="176"/>
    </location>
</feature>
<organism evidence="2 3">
    <name type="scientific">Araneus ventricosus</name>
    <name type="common">Orbweaver spider</name>
    <name type="synonym">Epeira ventricosa</name>
    <dbReference type="NCBI Taxonomy" id="182803"/>
    <lineage>
        <taxon>Eukaryota</taxon>
        <taxon>Metazoa</taxon>
        <taxon>Ecdysozoa</taxon>
        <taxon>Arthropoda</taxon>
        <taxon>Chelicerata</taxon>
        <taxon>Arachnida</taxon>
        <taxon>Araneae</taxon>
        <taxon>Araneomorphae</taxon>
        <taxon>Entelegynae</taxon>
        <taxon>Araneoidea</taxon>
        <taxon>Araneidae</taxon>
        <taxon>Araneus</taxon>
    </lineage>
</organism>
<dbReference type="EMBL" id="BGPR01014074">
    <property type="protein sequence ID" value="GBN63608.1"/>
    <property type="molecule type" value="Genomic_DNA"/>
</dbReference>
<dbReference type="InterPro" id="IPR029043">
    <property type="entry name" value="GcvT/YgfZ_C"/>
</dbReference>
<dbReference type="SUPFAM" id="SSF103025">
    <property type="entry name" value="Folate-binding domain"/>
    <property type="match status" value="1"/>
</dbReference>
<reference evidence="2 3" key="1">
    <citation type="journal article" date="2019" name="Sci. Rep.">
        <title>Orb-weaving spider Araneus ventricosus genome elucidates the spidroin gene catalogue.</title>
        <authorList>
            <person name="Kono N."/>
            <person name="Nakamura H."/>
            <person name="Ohtoshi R."/>
            <person name="Moran D.A.P."/>
            <person name="Shinohara A."/>
            <person name="Yoshida Y."/>
            <person name="Fujiwara M."/>
            <person name="Mori M."/>
            <person name="Tomita M."/>
            <person name="Arakawa K."/>
        </authorList>
    </citation>
    <scope>NUCLEOTIDE SEQUENCE [LARGE SCALE GENOMIC DNA]</scope>
</reference>
<dbReference type="SUPFAM" id="SSF101790">
    <property type="entry name" value="Aminomethyltransferase beta-barrel domain"/>
    <property type="match status" value="1"/>
</dbReference>
<dbReference type="OrthoDB" id="498204at2759"/>
<evidence type="ECO:0000313" key="2">
    <source>
        <dbReference type="EMBL" id="GBN63608.1"/>
    </source>
</evidence>
<dbReference type="GO" id="GO:0005739">
    <property type="term" value="C:mitochondrion"/>
    <property type="evidence" value="ECO:0007669"/>
    <property type="project" value="TreeGrafter"/>
</dbReference>
<gene>
    <name evidence="2" type="primary">SARDH_1</name>
    <name evidence="2" type="ORF">AVEN_97851_1</name>
</gene>
<dbReference type="AlphaFoldDB" id="A0A4Y2QJZ2"/>
<evidence type="ECO:0000259" key="1">
    <source>
        <dbReference type="Pfam" id="PF08669"/>
    </source>
</evidence>